<protein>
    <submittedName>
        <fullName evidence="1">Uncharacterized protein</fullName>
    </submittedName>
</protein>
<proteinExistence type="predicted"/>
<evidence type="ECO:0000313" key="1">
    <source>
        <dbReference type="EMBL" id="GJE87403.1"/>
    </source>
</evidence>
<dbReference type="Proteomes" id="UP000703269">
    <property type="component" value="Unassembled WGS sequence"/>
</dbReference>
<evidence type="ECO:0000313" key="2">
    <source>
        <dbReference type="Proteomes" id="UP000703269"/>
    </source>
</evidence>
<dbReference type="EMBL" id="BPQB01000006">
    <property type="protein sequence ID" value="GJE87403.1"/>
    <property type="molecule type" value="Genomic_DNA"/>
</dbReference>
<dbReference type="AlphaFoldDB" id="A0A9P3LAW9"/>
<accession>A0A9P3LAW9</accession>
<comment type="caution">
    <text evidence="1">The sequence shown here is derived from an EMBL/GenBank/DDBJ whole genome shotgun (WGS) entry which is preliminary data.</text>
</comment>
<name>A0A9P3LAW9_9APHY</name>
<organism evidence="1 2">
    <name type="scientific">Phanerochaete sordida</name>
    <dbReference type="NCBI Taxonomy" id="48140"/>
    <lineage>
        <taxon>Eukaryota</taxon>
        <taxon>Fungi</taxon>
        <taxon>Dikarya</taxon>
        <taxon>Basidiomycota</taxon>
        <taxon>Agaricomycotina</taxon>
        <taxon>Agaricomycetes</taxon>
        <taxon>Polyporales</taxon>
        <taxon>Phanerochaetaceae</taxon>
        <taxon>Phanerochaete</taxon>
    </lineage>
</organism>
<keyword evidence="2" id="KW-1185">Reference proteome</keyword>
<gene>
    <name evidence="1" type="ORF">PsYK624_034860</name>
</gene>
<reference evidence="1 2" key="1">
    <citation type="submission" date="2021-08" db="EMBL/GenBank/DDBJ databases">
        <title>Draft Genome Sequence of Phanerochaete sordida strain YK-624.</title>
        <authorList>
            <person name="Mori T."/>
            <person name="Dohra H."/>
            <person name="Suzuki T."/>
            <person name="Kawagishi H."/>
            <person name="Hirai H."/>
        </authorList>
    </citation>
    <scope>NUCLEOTIDE SEQUENCE [LARGE SCALE GENOMIC DNA]</scope>
    <source>
        <strain evidence="1 2">YK-624</strain>
    </source>
</reference>
<sequence>MCYPIVCHTAMYCASLLSSPKHSCTVHAKPWVETVLQGELRPHHPGWVQDVHALVNHIAASSMRAASSVVGLLPYAHGRVVLIDDSVHLPVSPHSSPSPRRGAGHQGRTNTRLALCVPSVHRAPCLCAFARVRRGTPRAPALRSLPLVRPRGSKLCPALT</sequence>